<sequence>MTLTIKPSTCVATAVRSTWSYCGARSNRFFSLT</sequence>
<evidence type="ECO:0000313" key="1">
    <source>
        <dbReference type="EMBL" id="CAE6869600.1"/>
    </source>
</evidence>
<comment type="caution">
    <text evidence="1">The sequence shown here is derived from an EMBL/GenBank/DDBJ whole genome shotgun (WGS) entry which is preliminary data.</text>
</comment>
<keyword evidence="2" id="KW-1185">Reference proteome</keyword>
<dbReference type="AlphaFoldDB" id="A0A9N8MKN7"/>
<evidence type="ECO:0000313" key="2">
    <source>
        <dbReference type="Proteomes" id="UP000675121"/>
    </source>
</evidence>
<name>A0A9N8MKN7_9BURK</name>
<organism evidence="1 2">
    <name type="scientific">Paraburkholderia domus</name>
    <dbReference type="NCBI Taxonomy" id="2793075"/>
    <lineage>
        <taxon>Bacteria</taxon>
        <taxon>Pseudomonadati</taxon>
        <taxon>Pseudomonadota</taxon>
        <taxon>Betaproteobacteria</taxon>
        <taxon>Burkholderiales</taxon>
        <taxon>Burkholderiaceae</taxon>
        <taxon>Paraburkholderia</taxon>
    </lineage>
</organism>
<reference evidence="1" key="1">
    <citation type="submission" date="2021-02" db="EMBL/GenBank/DDBJ databases">
        <authorList>
            <person name="Vanwijnsberghe S."/>
        </authorList>
    </citation>
    <scope>NUCLEOTIDE SEQUENCE</scope>
    <source>
        <strain evidence="1">R-70211</strain>
    </source>
</reference>
<proteinExistence type="predicted"/>
<dbReference type="EMBL" id="CAJNAS010000002">
    <property type="protein sequence ID" value="CAE6869600.1"/>
    <property type="molecule type" value="Genomic_DNA"/>
</dbReference>
<gene>
    <name evidence="1" type="ORF">R70211_01108</name>
</gene>
<protein>
    <submittedName>
        <fullName evidence="1">Uncharacterized protein</fullName>
    </submittedName>
</protein>
<dbReference type="Proteomes" id="UP000675121">
    <property type="component" value="Unassembled WGS sequence"/>
</dbReference>
<accession>A0A9N8MKN7</accession>